<evidence type="ECO:0000259" key="2">
    <source>
        <dbReference type="Pfam" id="PF04909"/>
    </source>
</evidence>
<dbReference type="RefSeq" id="WP_201084205.1">
    <property type="nucleotide sequence ID" value="NZ_CAJNAS010000060.1"/>
</dbReference>
<dbReference type="SUPFAM" id="SSF51556">
    <property type="entry name" value="Metallo-dependent hydrolases"/>
    <property type="match status" value="1"/>
</dbReference>
<dbReference type="Gene3D" id="3.20.20.140">
    <property type="entry name" value="Metal-dependent hydrolases"/>
    <property type="match status" value="1"/>
</dbReference>
<dbReference type="GO" id="GO:0016787">
    <property type="term" value="F:hydrolase activity"/>
    <property type="evidence" value="ECO:0007669"/>
    <property type="project" value="InterPro"/>
</dbReference>
<protein>
    <recommendedName>
        <fullName evidence="2">Amidohydrolase-related domain-containing protein</fullName>
    </recommendedName>
</protein>
<feature type="domain" description="Amidohydrolase-related" evidence="2">
    <location>
        <begin position="120"/>
        <end position="353"/>
    </location>
</feature>
<evidence type="ECO:0000313" key="3">
    <source>
        <dbReference type="EMBL" id="CAE6969629.1"/>
    </source>
</evidence>
<comment type="similarity">
    <text evidence="1">Belongs to the metallo-dependent hydrolases superfamily.</text>
</comment>
<dbReference type="AlphaFoldDB" id="A0A9N8NA37"/>
<keyword evidence="4" id="KW-1185">Reference proteome</keyword>
<dbReference type="Pfam" id="PF04909">
    <property type="entry name" value="Amidohydro_2"/>
    <property type="match status" value="1"/>
</dbReference>
<organism evidence="3 4">
    <name type="scientific">Paraburkholderia domus</name>
    <dbReference type="NCBI Taxonomy" id="2793075"/>
    <lineage>
        <taxon>Bacteria</taxon>
        <taxon>Pseudomonadati</taxon>
        <taxon>Pseudomonadota</taxon>
        <taxon>Betaproteobacteria</taxon>
        <taxon>Burkholderiales</taxon>
        <taxon>Burkholderiaceae</taxon>
        <taxon>Paraburkholderia</taxon>
    </lineage>
</organism>
<evidence type="ECO:0000256" key="1">
    <source>
        <dbReference type="ARBA" id="ARBA00038310"/>
    </source>
</evidence>
<name>A0A9N8NA37_9BURK</name>
<dbReference type="InterPro" id="IPR006680">
    <property type="entry name" value="Amidohydro-rel"/>
</dbReference>
<gene>
    <name evidence="3" type="ORF">R70211_07704</name>
</gene>
<proteinExistence type="inferred from homology"/>
<accession>A0A9N8NA37</accession>
<dbReference type="InterPro" id="IPR052350">
    <property type="entry name" value="Metallo-dep_Lactonases"/>
</dbReference>
<reference evidence="3" key="1">
    <citation type="submission" date="2021-02" db="EMBL/GenBank/DDBJ databases">
        <authorList>
            <person name="Vanwijnsberghe S."/>
        </authorList>
    </citation>
    <scope>NUCLEOTIDE SEQUENCE</scope>
    <source>
        <strain evidence="3">R-70211</strain>
    </source>
</reference>
<dbReference type="InterPro" id="IPR032466">
    <property type="entry name" value="Metal_Hydrolase"/>
</dbReference>
<dbReference type="Proteomes" id="UP000675121">
    <property type="component" value="Unassembled WGS sequence"/>
</dbReference>
<dbReference type="PANTHER" id="PTHR43569">
    <property type="entry name" value="AMIDOHYDROLASE"/>
    <property type="match status" value="1"/>
</dbReference>
<comment type="caution">
    <text evidence="3">The sequence shown here is derived from an EMBL/GenBank/DDBJ whole genome shotgun (WGS) entry which is preliminary data.</text>
</comment>
<dbReference type="PANTHER" id="PTHR43569:SF1">
    <property type="entry name" value="BLL3371 PROTEIN"/>
    <property type="match status" value="1"/>
</dbReference>
<dbReference type="EMBL" id="CAJNAS010000060">
    <property type="protein sequence ID" value="CAE6969629.1"/>
    <property type="molecule type" value="Genomic_DNA"/>
</dbReference>
<evidence type="ECO:0000313" key="4">
    <source>
        <dbReference type="Proteomes" id="UP000675121"/>
    </source>
</evidence>
<sequence>MTNHELLRYRGSMPRSTNALQQWHSLSPGEAPLEPDLPIVDSHHHLFGSETDHHYYRKSDLQQDIAGGHNIVATVYTEGLRSGWKPNGDAHLRPVGEVEMIARESRAPLKTSHGPCYIAAGIVAHADLTLGSRVSEVLEAHQSASNGKLRGIRHQAAYDEGPVGRFSSAMPKSPILGSPSYEDGLKELGKHGLSFDAWVYHHQLGEFIRLVDRFPEQPTVLNHVGGLIMVGKSESERAESFSQWRAAIFELAKRPNVSVKIGGMGMAMFGFGFEDYLRPASSEHLANGWKPLIEICIEAFGTTRCMFESNFPVDKHSCGYTELWNAFKICTHSMSPDERSDLFFHSACRFYRISITGDSDAAASN</sequence>